<proteinExistence type="predicted"/>
<name>A0AAD5QZ51_PARTN</name>
<keyword evidence="1" id="KW-0727">SH2 domain</keyword>
<evidence type="ECO:0000313" key="4">
    <source>
        <dbReference type="Proteomes" id="UP001196413"/>
    </source>
</evidence>
<dbReference type="PROSITE" id="PS50001">
    <property type="entry name" value="SH2"/>
    <property type="match status" value="1"/>
</dbReference>
<dbReference type="Pfam" id="PF00017">
    <property type="entry name" value="SH2"/>
    <property type="match status" value="1"/>
</dbReference>
<comment type="caution">
    <text evidence="3">The sequence shown here is derived from an EMBL/GenBank/DDBJ whole genome shotgun (WGS) entry which is preliminary data.</text>
</comment>
<feature type="domain" description="SH2" evidence="2">
    <location>
        <begin position="35"/>
        <end position="89"/>
    </location>
</feature>
<dbReference type="Proteomes" id="UP001196413">
    <property type="component" value="Unassembled WGS sequence"/>
</dbReference>
<dbReference type="Gene3D" id="3.30.505.10">
    <property type="entry name" value="SH2 domain"/>
    <property type="match status" value="1"/>
</dbReference>
<protein>
    <recommendedName>
        <fullName evidence="2">SH2 domain-containing protein</fullName>
    </recommendedName>
</protein>
<dbReference type="InterPro" id="IPR036860">
    <property type="entry name" value="SH2_dom_sf"/>
</dbReference>
<accession>A0AAD5QZ51</accession>
<keyword evidence="4" id="KW-1185">Reference proteome</keyword>
<dbReference type="AlphaFoldDB" id="A0AAD5QZ51"/>
<evidence type="ECO:0000256" key="1">
    <source>
        <dbReference type="PROSITE-ProRule" id="PRU00191"/>
    </source>
</evidence>
<gene>
    <name evidence="3" type="ORF">KIN20_027121</name>
</gene>
<dbReference type="SUPFAM" id="SSF55550">
    <property type="entry name" value="SH2 domain"/>
    <property type="match status" value="1"/>
</dbReference>
<evidence type="ECO:0000313" key="3">
    <source>
        <dbReference type="EMBL" id="KAJ1366453.1"/>
    </source>
</evidence>
<reference evidence="3" key="1">
    <citation type="submission" date="2021-06" db="EMBL/GenBank/DDBJ databases">
        <title>Parelaphostrongylus tenuis whole genome reference sequence.</title>
        <authorList>
            <person name="Garwood T.J."/>
            <person name="Larsen P.A."/>
            <person name="Fountain-Jones N.M."/>
            <person name="Garbe J.R."/>
            <person name="Macchietto M.G."/>
            <person name="Kania S.A."/>
            <person name="Gerhold R.W."/>
            <person name="Richards J.E."/>
            <person name="Wolf T.M."/>
        </authorList>
    </citation>
    <scope>NUCLEOTIDE SEQUENCE</scope>
    <source>
        <strain evidence="3">MNPRO001-30</strain>
        <tissue evidence="3">Meninges</tissue>
    </source>
</reference>
<dbReference type="EMBL" id="JAHQIW010005561">
    <property type="protein sequence ID" value="KAJ1366453.1"/>
    <property type="molecule type" value="Genomic_DNA"/>
</dbReference>
<sequence>MPKKCYYNQKISTARLWYESQKAVRMICHYQKDCFSVREEDCVKHYRIRRLDQGGYFITRRRPFNTLQDLIAHYTNSADGLCVRLDKACAKCDAPQTFTFTHGKSTRFGQVCGCEFE</sequence>
<evidence type="ECO:0000259" key="2">
    <source>
        <dbReference type="PROSITE" id="PS50001"/>
    </source>
</evidence>
<organism evidence="3 4">
    <name type="scientific">Parelaphostrongylus tenuis</name>
    <name type="common">Meningeal worm</name>
    <dbReference type="NCBI Taxonomy" id="148309"/>
    <lineage>
        <taxon>Eukaryota</taxon>
        <taxon>Metazoa</taxon>
        <taxon>Ecdysozoa</taxon>
        <taxon>Nematoda</taxon>
        <taxon>Chromadorea</taxon>
        <taxon>Rhabditida</taxon>
        <taxon>Rhabditina</taxon>
        <taxon>Rhabditomorpha</taxon>
        <taxon>Strongyloidea</taxon>
        <taxon>Metastrongylidae</taxon>
        <taxon>Parelaphostrongylus</taxon>
    </lineage>
</organism>
<dbReference type="InterPro" id="IPR000980">
    <property type="entry name" value="SH2"/>
</dbReference>